<dbReference type="GO" id="GO:0003735">
    <property type="term" value="F:structural constituent of ribosome"/>
    <property type="evidence" value="ECO:0007669"/>
    <property type="project" value="EnsemblFungi"/>
</dbReference>
<dbReference type="GeneID" id="5544374"/>
<dbReference type="InParanoid" id="A7TNB2"/>
<dbReference type="RefSeq" id="XP_001644102.1">
    <property type="nucleotide sequence ID" value="XM_001644052.1"/>
</dbReference>
<dbReference type="PhylomeDB" id="A7TNB2"/>
<dbReference type="PANTHER" id="PTHR33343:SF1">
    <property type="entry name" value="LARGE RIBOSOMAL SUBUNIT PROTEIN BL35M"/>
    <property type="match status" value="1"/>
</dbReference>
<dbReference type="SUPFAM" id="SSF143034">
    <property type="entry name" value="L35p-like"/>
    <property type="match status" value="1"/>
</dbReference>
<dbReference type="PANTHER" id="PTHR33343">
    <property type="entry name" value="54S RIBOSOMAL PROTEIN BL35M"/>
    <property type="match status" value="1"/>
</dbReference>
<keyword evidence="5" id="KW-1185">Reference proteome</keyword>
<dbReference type="InterPro" id="IPR021137">
    <property type="entry name" value="Ribosomal_bL35-like"/>
</dbReference>
<dbReference type="Pfam" id="PF01632">
    <property type="entry name" value="Ribosomal_L35p"/>
    <property type="match status" value="1"/>
</dbReference>
<keyword evidence="2" id="KW-0689">Ribosomal protein</keyword>
<sequence>MFGINTGLFNSKISILQITRSLMKTHKGTAKRWKFIKSLDTFKRGKSGRQHGNVGWSQRSLKHLSGRTYAHTTHVSRLRKLLPYN</sequence>
<comment type="similarity">
    <text evidence="1">Belongs to the bacterial ribosomal protein bL35 family.</text>
</comment>
<reference evidence="4 5" key="1">
    <citation type="journal article" date="2007" name="Proc. Natl. Acad. Sci. U.S.A.">
        <title>Independent sorting-out of thousands of duplicated gene pairs in two yeast species descended from a whole-genome duplication.</title>
        <authorList>
            <person name="Scannell D.R."/>
            <person name="Frank A.C."/>
            <person name="Conant G.C."/>
            <person name="Byrne K.P."/>
            <person name="Woolfit M."/>
            <person name="Wolfe K.H."/>
        </authorList>
    </citation>
    <scope>NUCLEOTIDE SEQUENCE [LARGE SCALE GENOMIC DNA]</scope>
    <source>
        <strain evidence="5">ATCC 22028 / DSM 70294 / BCRC 21397 / CBS 2163 / NBRC 10782 / NRRL Y-8283 / UCD 57-17</strain>
    </source>
</reference>
<evidence type="ECO:0000313" key="5">
    <source>
        <dbReference type="Proteomes" id="UP000000267"/>
    </source>
</evidence>
<dbReference type="InterPro" id="IPR001706">
    <property type="entry name" value="Ribosomal_bL35"/>
</dbReference>
<dbReference type="FunCoup" id="A7TNB2">
    <property type="interactions" value="79"/>
</dbReference>
<dbReference type="EMBL" id="DS480429">
    <property type="protein sequence ID" value="EDO16244.1"/>
    <property type="molecule type" value="Genomic_DNA"/>
</dbReference>
<dbReference type="OrthoDB" id="162638at2759"/>
<organism evidence="5">
    <name type="scientific">Vanderwaltozyma polyspora (strain ATCC 22028 / DSM 70294 / BCRC 21397 / CBS 2163 / NBRC 10782 / NRRL Y-8283 / UCD 57-17)</name>
    <name type="common">Kluyveromyces polysporus</name>
    <dbReference type="NCBI Taxonomy" id="436907"/>
    <lineage>
        <taxon>Eukaryota</taxon>
        <taxon>Fungi</taxon>
        <taxon>Dikarya</taxon>
        <taxon>Ascomycota</taxon>
        <taxon>Saccharomycotina</taxon>
        <taxon>Saccharomycetes</taxon>
        <taxon>Saccharomycetales</taxon>
        <taxon>Saccharomycetaceae</taxon>
        <taxon>Vanderwaltozyma</taxon>
    </lineage>
</organism>
<accession>A7TNB2</accession>
<dbReference type="STRING" id="436907.A7TNB2"/>
<dbReference type="OMA" id="PAHESHI"/>
<evidence type="ECO:0000313" key="4">
    <source>
        <dbReference type="EMBL" id="EDO16244.1"/>
    </source>
</evidence>
<proteinExistence type="inferred from homology"/>
<dbReference type="GO" id="GO:0005762">
    <property type="term" value="C:mitochondrial large ribosomal subunit"/>
    <property type="evidence" value="ECO:0007669"/>
    <property type="project" value="EnsemblFungi"/>
</dbReference>
<dbReference type="eggNOG" id="ENOG502S7SR">
    <property type="taxonomic scope" value="Eukaryota"/>
</dbReference>
<evidence type="ECO:0000256" key="2">
    <source>
        <dbReference type="ARBA" id="ARBA00022980"/>
    </source>
</evidence>
<evidence type="ECO:0008006" key="6">
    <source>
        <dbReference type="Google" id="ProtNLM"/>
    </source>
</evidence>
<evidence type="ECO:0000256" key="1">
    <source>
        <dbReference type="ARBA" id="ARBA00006598"/>
    </source>
</evidence>
<gene>
    <name evidence="4" type="ORF">Kpol_505p21</name>
</gene>
<dbReference type="GO" id="GO:0006412">
    <property type="term" value="P:translation"/>
    <property type="evidence" value="ECO:0007669"/>
    <property type="project" value="InterPro"/>
</dbReference>
<keyword evidence="3" id="KW-0687">Ribonucleoprotein</keyword>
<protein>
    <recommendedName>
        <fullName evidence="6">50S ribosomal protein L35</fullName>
    </recommendedName>
</protein>
<dbReference type="Proteomes" id="UP000000267">
    <property type="component" value="Unassembled WGS sequence"/>
</dbReference>
<dbReference type="Gene3D" id="4.10.410.60">
    <property type="match status" value="1"/>
</dbReference>
<dbReference type="KEGG" id="vpo:Kpol_505p21"/>
<evidence type="ECO:0000256" key="3">
    <source>
        <dbReference type="ARBA" id="ARBA00023274"/>
    </source>
</evidence>
<name>A7TNB2_VANPO</name>
<dbReference type="InterPro" id="IPR037229">
    <property type="entry name" value="Ribosomal_bL35_sf"/>
</dbReference>
<dbReference type="HOGENOM" id="CLU_166987_1_0_1"/>
<dbReference type="AlphaFoldDB" id="A7TNB2"/>